<dbReference type="Proteomes" id="UP001515480">
    <property type="component" value="Unassembled WGS sequence"/>
</dbReference>
<name>A0AB34K6Y0_PRYPA</name>
<accession>A0AB34K6Y0</accession>
<dbReference type="AlphaFoldDB" id="A0AB34K6Y0"/>
<feature type="compositionally biased region" description="Low complexity" evidence="1">
    <location>
        <begin position="202"/>
        <end position="216"/>
    </location>
</feature>
<dbReference type="EMBL" id="JBGBPQ010000001">
    <property type="protein sequence ID" value="KAL1530238.1"/>
    <property type="molecule type" value="Genomic_DNA"/>
</dbReference>
<feature type="compositionally biased region" description="Polar residues" evidence="1">
    <location>
        <begin position="361"/>
        <end position="373"/>
    </location>
</feature>
<proteinExistence type="predicted"/>
<gene>
    <name evidence="2" type="ORF">AB1Y20_001153</name>
</gene>
<evidence type="ECO:0000256" key="1">
    <source>
        <dbReference type="SAM" id="MobiDB-lite"/>
    </source>
</evidence>
<reference evidence="2 3" key="1">
    <citation type="journal article" date="2024" name="Science">
        <title>Giant polyketide synthase enzymes in the biosynthesis of giant marine polyether toxins.</title>
        <authorList>
            <person name="Fallon T.R."/>
            <person name="Shende V.V."/>
            <person name="Wierzbicki I.H."/>
            <person name="Pendleton A.L."/>
            <person name="Watervoot N.F."/>
            <person name="Auber R.P."/>
            <person name="Gonzalez D.J."/>
            <person name="Wisecaver J.H."/>
            <person name="Moore B.S."/>
        </authorList>
    </citation>
    <scope>NUCLEOTIDE SEQUENCE [LARGE SCALE GENOMIC DNA]</scope>
    <source>
        <strain evidence="2 3">12B1</strain>
    </source>
</reference>
<organism evidence="2 3">
    <name type="scientific">Prymnesium parvum</name>
    <name type="common">Toxic golden alga</name>
    <dbReference type="NCBI Taxonomy" id="97485"/>
    <lineage>
        <taxon>Eukaryota</taxon>
        <taxon>Haptista</taxon>
        <taxon>Haptophyta</taxon>
        <taxon>Prymnesiophyceae</taxon>
        <taxon>Prymnesiales</taxon>
        <taxon>Prymnesiaceae</taxon>
        <taxon>Prymnesium</taxon>
    </lineage>
</organism>
<feature type="region of interest" description="Disordered" evidence="1">
    <location>
        <begin position="332"/>
        <end position="407"/>
    </location>
</feature>
<feature type="region of interest" description="Disordered" evidence="1">
    <location>
        <begin position="180"/>
        <end position="218"/>
    </location>
</feature>
<evidence type="ECO:0000313" key="3">
    <source>
        <dbReference type="Proteomes" id="UP001515480"/>
    </source>
</evidence>
<dbReference type="InterPro" id="IPR016024">
    <property type="entry name" value="ARM-type_fold"/>
</dbReference>
<dbReference type="InterPro" id="IPR011989">
    <property type="entry name" value="ARM-like"/>
</dbReference>
<keyword evidence="3" id="KW-1185">Reference proteome</keyword>
<sequence>MESILKNLILSEGQVGLQTVGCRRLALFAMQGRRKCRSALEAGATQAVVDLLRKRVKPKGVGSERGDMSAGSLGELWCLKEPELLRVAINALLNLSVEPENQKHLTRSALSIVMELLTSSELEDTSEDKQMLVQILENLSTNDENRRHLYKAELVLRTLQFQSAMHSSANGIEQSTVNDSALLPPIHGDGALTSRSDPGFKSSSASQSSPRRATAADSVKQQYVDWLNSVFDDVTLQEKDDSGGQAAKVALARMHHGEPALATPRRAKKEVSEVQRVEGGTGLLPRLIPLRSTRARKVMGTDRSSPPRGEVSYMSDDESKNGLDIISSLLGGQKPSEVRNIPSQSHDPWHPPIEKIEVRNIQKTGPPESTSQHPGSEPGEEEPCSLADVQQTLPPPLPTIKPTAKDQPRLRHFIYPGAPPPLKHTLKGVRHHDVWMGTIPFSMIDIRVAAKKKMNMDLVEFKADASQVVQSSRSWNIDQSCFRHRKELSDSRSYWDTPTVYKRGFEMDWARINSERFSSVVLPYKLERDGESRRAALDMARLRDAIDAHKEMLYSMFSYYSVSTGQRGDRLSCWSMAKFVRFVDECNLVDPNSESCRLVDLENAFIASMQMAKMQTSIAIGTSFKGDSQNYLYRFGFIGCMVRIAALKYPQERQYSLCWAFQRLVCDCLKREAPELAFIDRDIFRTAKLYSPETEDVLIKYSQSLKALYDFYGGSEDETGQRTTMRLEEWQQMLGDAEMIDSVFTRREAAFCFAFSQLFVADEVKRREMLLGIDYISFCEALARITCWKPIPTDSFLKERGASNVVDCIDTLIAQHKYGEWCTQNAPNWAVEQEDGRHLDEVFEKLLQLLVARLDVEGAGYLSAKSFRNLTRTPGASKYLQ</sequence>
<comment type="caution">
    <text evidence="2">The sequence shown here is derived from an EMBL/GenBank/DDBJ whole genome shotgun (WGS) entry which is preliminary data.</text>
</comment>
<evidence type="ECO:0000313" key="2">
    <source>
        <dbReference type="EMBL" id="KAL1530238.1"/>
    </source>
</evidence>
<protein>
    <submittedName>
        <fullName evidence="2">Uncharacterized protein</fullName>
    </submittedName>
</protein>
<feature type="region of interest" description="Disordered" evidence="1">
    <location>
        <begin position="294"/>
        <end position="319"/>
    </location>
</feature>
<dbReference type="Gene3D" id="1.25.10.10">
    <property type="entry name" value="Leucine-rich Repeat Variant"/>
    <property type="match status" value="1"/>
</dbReference>
<dbReference type="SUPFAM" id="SSF48371">
    <property type="entry name" value="ARM repeat"/>
    <property type="match status" value="1"/>
</dbReference>
<feature type="compositionally biased region" description="Basic and acidic residues" evidence="1">
    <location>
        <begin position="347"/>
        <end position="360"/>
    </location>
</feature>